<organism evidence="4 5">
    <name type="scientific">Clostridium beijerinckii</name>
    <name type="common">Clostridium MP</name>
    <dbReference type="NCBI Taxonomy" id="1520"/>
    <lineage>
        <taxon>Bacteria</taxon>
        <taxon>Bacillati</taxon>
        <taxon>Bacillota</taxon>
        <taxon>Clostridia</taxon>
        <taxon>Eubacteriales</taxon>
        <taxon>Clostridiaceae</taxon>
        <taxon>Clostridium</taxon>
    </lineage>
</organism>
<gene>
    <name evidence="4" type="ORF">B0H41_000377</name>
</gene>
<protein>
    <submittedName>
        <fullName evidence="4">PhzF family phenazine biosynthesis protein</fullName>
    </submittedName>
</protein>
<dbReference type="NCBIfam" id="TIGR00654">
    <property type="entry name" value="PhzF_family"/>
    <property type="match status" value="1"/>
</dbReference>
<reference evidence="4" key="2">
    <citation type="journal article" date="2022" name="Nat. Biotechnol.">
        <title>Carbon-negative production of acetone and isopropanol by gas fermentation at industrial pilot scale.</title>
        <authorList>
            <person name="Liew F.E."/>
            <person name="Nogle R."/>
            <person name="Abdalla T."/>
            <person name="Rasor B.J."/>
            <person name="Canter C."/>
            <person name="Jensen R.O."/>
            <person name="Wang L."/>
            <person name="Strutz J."/>
            <person name="Chirania P."/>
            <person name="De Tissera S."/>
            <person name="Mueller A.P."/>
            <person name="Ruan Z."/>
            <person name="Gao A."/>
            <person name="Tran L."/>
            <person name="Engle N.L."/>
            <person name="Bromley J.C."/>
            <person name="Daniell J."/>
            <person name="Conrado R."/>
            <person name="Tschaplinski T.J."/>
            <person name="Giannone R.J."/>
            <person name="Hettich R.L."/>
            <person name="Karim A.S."/>
            <person name="Simpson S.D."/>
            <person name="Brown S.D."/>
            <person name="Leang C."/>
            <person name="Jewett M.C."/>
            <person name="Kopke M."/>
        </authorList>
    </citation>
    <scope>NUCLEOTIDE SEQUENCE</scope>
    <source>
        <strain evidence="4">DJ080</strain>
    </source>
</reference>
<dbReference type="PIRSF" id="PIRSF016184">
    <property type="entry name" value="PhzC_PhzF"/>
    <property type="match status" value="1"/>
</dbReference>
<evidence type="ECO:0000313" key="5">
    <source>
        <dbReference type="Proteomes" id="UP001193748"/>
    </source>
</evidence>
<sequence>MKMSKIKVYQYDAFTDTPNKGNPAGIVLNANNLSDEQMQEIAYKVGFNETVFVAESDKADLKIRYFTPGHEINLCGHGTVATLYSLRSKGLINNGDKITIETKAGILQVDFFEKDKTLYVLMEQAPPIFKPFEGSIEELSYSIGLTPNDIDTSIPIVYGSTGTWTLLVPIKTLEAFSRMMPQNKLFPTILKEIPQCSVHPFCLRTIKKHTNMHARHFSSPFSGTIEDPVTGTASGVMGAYYITYITPEVNDLELIVEQGDEVKRDGEVHVHVTKQDNYIKVAIYGTAVYTDEITIELKS</sequence>
<dbReference type="Proteomes" id="UP001193748">
    <property type="component" value="Unassembled WGS sequence"/>
</dbReference>
<proteinExistence type="inferred from homology"/>
<evidence type="ECO:0000313" key="4">
    <source>
        <dbReference type="EMBL" id="NRT86698.1"/>
    </source>
</evidence>
<dbReference type="EMBL" id="JABSWW010000001">
    <property type="protein sequence ID" value="NRT86698.1"/>
    <property type="molecule type" value="Genomic_DNA"/>
</dbReference>
<accession>A0AAX0AUQ0</accession>
<name>A0AAX0AUQ0_CLOBE</name>
<dbReference type="GO" id="GO:0005737">
    <property type="term" value="C:cytoplasm"/>
    <property type="evidence" value="ECO:0007669"/>
    <property type="project" value="TreeGrafter"/>
</dbReference>
<dbReference type="AlphaFoldDB" id="A0AAX0AUQ0"/>
<keyword evidence="2" id="KW-0413">Isomerase</keyword>
<evidence type="ECO:0000256" key="2">
    <source>
        <dbReference type="ARBA" id="ARBA00023235"/>
    </source>
</evidence>
<reference evidence="4" key="1">
    <citation type="submission" date="2020-05" db="EMBL/GenBank/DDBJ databases">
        <authorList>
            <person name="Brown S."/>
            <person name="Huntemann M."/>
            <person name="Clum A."/>
            <person name="Spunde A."/>
            <person name="Palaniappan K."/>
            <person name="Ritter S."/>
            <person name="Mikhailova N."/>
            <person name="Chen I.-M."/>
            <person name="Stamatis D."/>
            <person name="Reddy T."/>
            <person name="O'Malley R."/>
            <person name="Daum C."/>
            <person name="Shapiro N."/>
            <person name="Ivanova N."/>
            <person name="Kyrpides N."/>
            <person name="Woyke T."/>
        </authorList>
    </citation>
    <scope>NUCLEOTIDE SEQUENCE</scope>
    <source>
        <strain evidence="4">DJ080</strain>
    </source>
</reference>
<feature type="active site" evidence="3">
    <location>
        <position position="49"/>
    </location>
</feature>
<comment type="caution">
    <text evidence="4">The sequence shown here is derived from an EMBL/GenBank/DDBJ whole genome shotgun (WGS) entry which is preliminary data.</text>
</comment>
<dbReference type="RefSeq" id="WP_197714528.1">
    <property type="nucleotide sequence ID" value="NZ_CP107022.1"/>
</dbReference>
<evidence type="ECO:0000256" key="3">
    <source>
        <dbReference type="PIRSR" id="PIRSR016184-1"/>
    </source>
</evidence>
<evidence type="ECO:0000256" key="1">
    <source>
        <dbReference type="ARBA" id="ARBA00008270"/>
    </source>
</evidence>
<comment type="similarity">
    <text evidence="1">Belongs to the PhzF family.</text>
</comment>
<dbReference type="PANTHER" id="PTHR13774:SF17">
    <property type="entry name" value="PHENAZINE BIOSYNTHESIS-LIKE DOMAIN-CONTAINING PROTEIN"/>
    <property type="match status" value="1"/>
</dbReference>
<dbReference type="PANTHER" id="PTHR13774">
    <property type="entry name" value="PHENAZINE BIOSYNTHESIS PROTEIN"/>
    <property type="match status" value="1"/>
</dbReference>
<dbReference type="Gene3D" id="3.10.310.10">
    <property type="entry name" value="Diaminopimelate Epimerase, Chain A, domain 1"/>
    <property type="match status" value="2"/>
</dbReference>
<dbReference type="GO" id="GO:0016853">
    <property type="term" value="F:isomerase activity"/>
    <property type="evidence" value="ECO:0007669"/>
    <property type="project" value="UniProtKB-KW"/>
</dbReference>
<dbReference type="InterPro" id="IPR003719">
    <property type="entry name" value="Phenazine_PhzF-like"/>
</dbReference>
<dbReference type="Pfam" id="PF02567">
    <property type="entry name" value="PhzC-PhzF"/>
    <property type="match status" value="1"/>
</dbReference>
<dbReference type="SUPFAM" id="SSF54506">
    <property type="entry name" value="Diaminopimelate epimerase-like"/>
    <property type="match status" value="1"/>
</dbReference>